<dbReference type="GeneID" id="37116381"/>
<gene>
    <name evidence="1" type="ORF">BO94DRAFT_561731</name>
</gene>
<comment type="caution">
    <text evidence="1">The sequence shown here is derived from an EMBL/GenBank/DDBJ whole genome shotgun (WGS) entry which is preliminary data.</text>
</comment>
<evidence type="ECO:0000313" key="1">
    <source>
        <dbReference type="EMBL" id="PWY96162.1"/>
    </source>
</evidence>
<protein>
    <submittedName>
        <fullName evidence="1">Uncharacterized protein</fullName>
    </submittedName>
</protein>
<dbReference type="RefSeq" id="XP_025472923.1">
    <property type="nucleotide sequence ID" value="XM_025614238.1"/>
</dbReference>
<sequence>MSPIPRHVVKLTQRIHNPALRNLTLSLIEQASHQPDLSHFTIATLKNPTHTSHTDTKPHATVLFANEEQFKNNKAQTAYIYHDEEGRYAGHTLYEERDNKASDD</sequence>
<keyword evidence="2" id="KW-1185">Reference proteome</keyword>
<dbReference type="Proteomes" id="UP000246702">
    <property type="component" value="Unassembled WGS sequence"/>
</dbReference>
<evidence type="ECO:0000313" key="2">
    <source>
        <dbReference type="Proteomes" id="UP000246702"/>
    </source>
</evidence>
<proteinExistence type="predicted"/>
<organism evidence="1 2">
    <name type="scientific">Aspergillus sclerotioniger CBS 115572</name>
    <dbReference type="NCBI Taxonomy" id="1450535"/>
    <lineage>
        <taxon>Eukaryota</taxon>
        <taxon>Fungi</taxon>
        <taxon>Dikarya</taxon>
        <taxon>Ascomycota</taxon>
        <taxon>Pezizomycotina</taxon>
        <taxon>Eurotiomycetes</taxon>
        <taxon>Eurotiomycetidae</taxon>
        <taxon>Eurotiales</taxon>
        <taxon>Aspergillaceae</taxon>
        <taxon>Aspergillus</taxon>
        <taxon>Aspergillus subgen. Circumdati</taxon>
    </lineage>
</organism>
<dbReference type="EMBL" id="MSFK01000001">
    <property type="protein sequence ID" value="PWY96162.1"/>
    <property type="molecule type" value="Genomic_DNA"/>
</dbReference>
<dbReference type="AlphaFoldDB" id="A0A317XEF5"/>
<reference evidence="1 2" key="1">
    <citation type="submission" date="2016-12" db="EMBL/GenBank/DDBJ databases">
        <title>The genomes of Aspergillus section Nigri reveals drivers in fungal speciation.</title>
        <authorList>
            <consortium name="DOE Joint Genome Institute"/>
            <person name="Vesth T.C."/>
            <person name="Nybo J."/>
            <person name="Theobald S."/>
            <person name="Brandl J."/>
            <person name="Frisvad J.C."/>
            <person name="Nielsen K.F."/>
            <person name="Lyhne E.K."/>
            <person name="Kogle M.E."/>
            <person name="Kuo A."/>
            <person name="Riley R."/>
            <person name="Clum A."/>
            <person name="Nolan M."/>
            <person name="Lipzen A."/>
            <person name="Salamov A."/>
            <person name="Henrissat B."/>
            <person name="Wiebenga A."/>
            <person name="De Vries R.P."/>
            <person name="Grigoriev I.V."/>
            <person name="Mortensen U.H."/>
            <person name="Andersen M.R."/>
            <person name="Baker S.E."/>
        </authorList>
    </citation>
    <scope>NUCLEOTIDE SEQUENCE [LARGE SCALE GENOMIC DNA]</scope>
    <source>
        <strain evidence="1 2">CBS 115572</strain>
    </source>
</reference>
<accession>A0A317XEF5</accession>
<dbReference type="OrthoDB" id="3911445at2759"/>
<name>A0A317XEF5_9EURO</name>